<dbReference type="Gene3D" id="1.10.3020.20">
    <property type="match status" value="1"/>
</dbReference>
<dbReference type="SUPFAM" id="SSF49785">
    <property type="entry name" value="Galactose-binding domain-like"/>
    <property type="match status" value="1"/>
</dbReference>
<dbReference type="InterPro" id="IPR029058">
    <property type="entry name" value="AB_hydrolase_fold"/>
</dbReference>
<dbReference type="Pfam" id="PF02129">
    <property type="entry name" value="Peptidase_S15"/>
    <property type="match status" value="1"/>
</dbReference>
<dbReference type="EMBL" id="JBFXLU010000007">
    <property type="protein sequence ID" value="KAL2856483.1"/>
    <property type="molecule type" value="Genomic_DNA"/>
</dbReference>
<dbReference type="GO" id="GO:0016787">
    <property type="term" value="F:hydrolase activity"/>
    <property type="evidence" value="ECO:0007669"/>
    <property type="project" value="UniProtKB-KW"/>
</dbReference>
<dbReference type="Gene3D" id="3.40.50.1820">
    <property type="entry name" value="alpha/beta hydrolase"/>
    <property type="match status" value="1"/>
</dbReference>
<feature type="region of interest" description="Disordered" evidence="2">
    <location>
        <begin position="1"/>
        <end position="28"/>
    </location>
</feature>
<evidence type="ECO:0000313" key="5">
    <source>
        <dbReference type="Proteomes" id="UP001610446"/>
    </source>
</evidence>
<dbReference type="NCBIfam" id="TIGR00976">
    <property type="entry name" value="CocE_NonD"/>
    <property type="match status" value="2"/>
</dbReference>
<dbReference type="InterPro" id="IPR005674">
    <property type="entry name" value="CocE/Ser_esterase"/>
</dbReference>
<organism evidence="4 5">
    <name type="scientific">Aspergillus pseudoustus</name>
    <dbReference type="NCBI Taxonomy" id="1810923"/>
    <lineage>
        <taxon>Eukaryota</taxon>
        <taxon>Fungi</taxon>
        <taxon>Dikarya</taxon>
        <taxon>Ascomycota</taxon>
        <taxon>Pezizomycotina</taxon>
        <taxon>Eurotiomycetes</taxon>
        <taxon>Eurotiomycetidae</taxon>
        <taxon>Eurotiales</taxon>
        <taxon>Aspergillaceae</taxon>
        <taxon>Aspergillus</taxon>
        <taxon>Aspergillus subgen. Nidulantes</taxon>
    </lineage>
</organism>
<protein>
    <submittedName>
        <fullName evidence="4">Alpha/Beta hydrolase protein</fullName>
    </submittedName>
</protein>
<dbReference type="Proteomes" id="UP001610446">
    <property type="component" value="Unassembled WGS sequence"/>
</dbReference>
<gene>
    <name evidence="4" type="ORF">BJY01DRAFT_242822</name>
</gene>
<evidence type="ECO:0000259" key="3">
    <source>
        <dbReference type="SMART" id="SM00939"/>
    </source>
</evidence>
<reference evidence="4 5" key="1">
    <citation type="submission" date="2024-07" db="EMBL/GenBank/DDBJ databases">
        <title>Section-level genome sequencing and comparative genomics of Aspergillus sections Usti and Cavernicolus.</title>
        <authorList>
            <consortium name="Lawrence Berkeley National Laboratory"/>
            <person name="Nybo J.L."/>
            <person name="Vesth T.C."/>
            <person name="Theobald S."/>
            <person name="Frisvad J.C."/>
            <person name="Larsen T.O."/>
            <person name="Kjaerboelling I."/>
            <person name="Rothschild-Mancinelli K."/>
            <person name="Lyhne E.K."/>
            <person name="Kogle M.E."/>
            <person name="Barry K."/>
            <person name="Clum A."/>
            <person name="Na H."/>
            <person name="Ledsgaard L."/>
            <person name="Lin J."/>
            <person name="Lipzen A."/>
            <person name="Kuo A."/>
            <person name="Riley R."/>
            <person name="Mondo S."/>
            <person name="Labutti K."/>
            <person name="Haridas S."/>
            <person name="Pangalinan J."/>
            <person name="Salamov A.A."/>
            <person name="Simmons B.A."/>
            <person name="Magnuson J.K."/>
            <person name="Chen J."/>
            <person name="Drula E."/>
            <person name="Henrissat B."/>
            <person name="Wiebenga A."/>
            <person name="Lubbers R.J."/>
            <person name="Gomes A.C."/>
            <person name="Makela M.R."/>
            <person name="Stajich J."/>
            <person name="Grigoriev I.V."/>
            <person name="Mortensen U.H."/>
            <person name="De Vries R.P."/>
            <person name="Baker S.E."/>
            <person name="Andersen M.R."/>
        </authorList>
    </citation>
    <scope>NUCLEOTIDE SEQUENCE [LARGE SCALE GENOMIC DNA]</scope>
    <source>
        <strain evidence="4 5">CBS 123904</strain>
    </source>
</reference>
<dbReference type="SUPFAM" id="SSF53474">
    <property type="entry name" value="alpha/beta-Hydrolases"/>
    <property type="match status" value="1"/>
</dbReference>
<comment type="caution">
    <text evidence="4">The sequence shown here is derived from an EMBL/GenBank/DDBJ whole genome shotgun (WGS) entry which is preliminary data.</text>
</comment>
<keyword evidence="1 4" id="KW-0378">Hydrolase</keyword>
<dbReference type="InterPro" id="IPR013736">
    <property type="entry name" value="Xaa-Pro_dipept_C"/>
</dbReference>
<feature type="domain" description="Xaa-Pro dipeptidyl-peptidase C-terminal" evidence="3">
    <location>
        <begin position="318"/>
        <end position="556"/>
    </location>
</feature>
<evidence type="ECO:0000256" key="2">
    <source>
        <dbReference type="SAM" id="MobiDB-lite"/>
    </source>
</evidence>
<proteinExistence type="predicted"/>
<name>A0ABR4KZ30_9EURO</name>
<accession>A0ABR4KZ30</accession>
<dbReference type="PANTHER" id="PTHR43056:SF10">
    <property type="entry name" value="COCE_NOND FAMILY, PUTATIVE (AFU_ORTHOLOGUE AFUA_7G00600)-RELATED"/>
    <property type="match status" value="1"/>
</dbReference>
<evidence type="ECO:0000313" key="4">
    <source>
        <dbReference type="EMBL" id="KAL2856483.1"/>
    </source>
</evidence>
<dbReference type="InterPro" id="IPR050585">
    <property type="entry name" value="Xaa-Pro_dipeptidyl-ppase/CocE"/>
</dbReference>
<dbReference type="InterPro" id="IPR008979">
    <property type="entry name" value="Galactose-bd-like_sf"/>
</dbReference>
<sequence length="567" mass="64310">MAYPQTGDLNPPYRPSIHPQKVNAPLQPAPDLKYESYLLDDGKTHFEKDVAITMRDGVKLYANVYRPIPGLHSKTPTLVFFAPFGKHGAVPPSLFKNMGVDFDKLSKYTQWELPDPLLWCGQWGYSFVQVDPRGTWWSEGDKAHYFSPEEGRDGYDVVEWAAQQLWSTGKVGWGAVSYYAMSSYQTAVLKPPHLTAIMAWEGISDIYREVNCIGGIPTTPFQHFWMNLTGNGLGQSEDHAVLAIEHPLFDELWQSKVADWSKIDQPLFSVTGWSSLGLHLRGTIAAWREASSKDKYLLVHAEREWSVYYSSRGIEKQKAFWDRFLKGTDNEIISWQPVEIEVRDTVDVLVRRQESDFPPPHAQISSLFLQENGTLSHEPSASTKPTYTSYTSHHSSSSANFDYTFAETTELTGFSSLKLHIQALSHPDTDLYVALRKLDKAGNEVLFWNKTQKVDARAGLGWLRASHREVDPAKSIPGRPYHSHRRRQWLRPSDIVEVEVEIWPSSTIWNTGETLRLTVQGTSFGDQDDKTEFRGSVHGFGEVRIWYGGEFDSQLFIPVCSGRDSAV</sequence>
<dbReference type="InterPro" id="IPR000383">
    <property type="entry name" value="Xaa-Pro-like_dom"/>
</dbReference>
<evidence type="ECO:0000256" key="1">
    <source>
        <dbReference type="ARBA" id="ARBA00022801"/>
    </source>
</evidence>
<dbReference type="Pfam" id="PF08530">
    <property type="entry name" value="PepX_C"/>
    <property type="match status" value="1"/>
</dbReference>
<dbReference type="SMART" id="SM00939">
    <property type="entry name" value="PepX_C"/>
    <property type="match status" value="1"/>
</dbReference>
<dbReference type="Gene3D" id="2.60.120.260">
    <property type="entry name" value="Galactose-binding domain-like"/>
    <property type="match status" value="1"/>
</dbReference>
<dbReference type="PANTHER" id="PTHR43056">
    <property type="entry name" value="PEPTIDASE S9 PROLYL OLIGOPEPTIDASE"/>
    <property type="match status" value="1"/>
</dbReference>
<keyword evidence="5" id="KW-1185">Reference proteome</keyword>